<evidence type="ECO:0000259" key="3">
    <source>
        <dbReference type="PROSITE" id="PS50174"/>
    </source>
</evidence>
<dbReference type="AlphaFoldDB" id="A0A7C8MG47"/>
<sequence length="701" mass="77617">MDNNPDLKRKRTFRQQTSRKAPKSDDEHGSSSLKSGFGAKMLAKMGYSGSGGLGKEQSGIAEPISVQLRPTKVGVGAVREKSQQQKNEEKAKAAREGKKYEGSSDEERKQRRKAKTAGTARPATTRPKPRYHTAADLEGLEVPATLQILDATTNKNVSSLTLRGGTGISFDTPAHRVQRDYHAFTSAFADLNVESKSIEQQERQLLSDLDEIDSAVSDSRTIRSRLVSLRHQTNLGEIVDGLSELHKSYPTRSITQEAVALVKPLVSQALAQWDPKESSLSEVARQLQKILPILDPGAQINHVQTSAEPNESHQLHLRAPAREGGDLAQNASSSRANLAYPALMNKLWWPKAALFVHSLKVEKDSASLTALLKRWDPVLPAFLRRRVRQELSRKLSTAITACNPRKNTHFFLALLEYVPLLEKDLPSLLEQIKPKLGSLLRSCRLEKGLQPGIKSYQQLLGAEFKRMVVRDLLPRLSAHLAQMEIDPSDQKLHQWQQVLSFKDIISNDMIGELAAARIMPGWLSVLHSWLTSPGVNYDEVSTWINWWLEVLGEDVQVPAVQKAFEKGYEMVNMALDLGSRAAAELPFPSMESTTPAPETPQPPASSKKESIVPGRQEPVETTFRDVIEAWCGDENLLLIPLREAHETTGLPLFRVTASASGKGGVVVYLKGDVIYAQNKKTRSLWEPIGLEGNLVARAEGQ</sequence>
<dbReference type="InterPro" id="IPR045211">
    <property type="entry name" value="TFP11/STIP/Ntr1"/>
</dbReference>
<dbReference type="Pfam" id="PF01585">
    <property type="entry name" value="G-patch"/>
    <property type="match status" value="1"/>
</dbReference>
<dbReference type="OrthoDB" id="4822at2759"/>
<feature type="region of interest" description="Disordered" evidence="2">
    <location>
        <begin position="1"/>
        <end position="137"/>
    </location>
</feature>
<dbReference type="PROSITE" id="PS50174">
    <property type="entry name" value="G_PATCH"/>
    <property type="match status" value="1"/>
</dbReference>
<dbReference type="InterPro" id="IPR000467">
    <property type="entry name" value="G_patch_dom"/>
</dbReference>
<feature type="region of interest" description="Disordered" evidence="2">
    <location>
        <begin position="588"/>
        <end position="612"/>
    </location>
</feature>
<dbReference type="PANTHER" id="PTHR23329">
    <property type="entry name" value="TUFTELIN-INTERACTING PROTEIN 11-RELATED"/>
    <property type="match status" value="1"/>
</dbReference>
<evidence type="ECO:0000256" key="1">
    <source>
        <dbReference type="ARBA" id="ARBA00010900"/>
    </source>
</evidence>
<evidence type="ECO:0000313" key="4">
    <source>
        <dbReference type="EMBL" id="KAF2874523.1"/>
    </source>
</evidence>
<dbReference type="GO" id="GO:0071008">
    <property type="term" value="C:U2-type post-mRNA release spliceosomal complex"/>
    <property type="evidence" value="ECO:0007669"/>
    <property type="project" value="TreeGrafter"/>
</dbReference>
<feature type="compositionally biased region" description="Low complexity" evidence="2">
    <location>
        <begin position="116"/>
        <end position="126"/>
    </location>
</feature>
<feature type="compositionally biased region" description="Basic and acidic residues" evidence="2">
    <location>
        <begin position="78"/>
        <end position="109"/>
    </location>
</feature>
<name>A0A7C8MG47_9PLEO</name>
<dbReference type="PANTHER" id="PTHR23329:SF1">
    <property type="entry name" value="TUFTELIN-INTERACTING PROTEIN 11"/>
    <property type="match status" value="1"/>
</dbReference>
<organism evidence="4 5">
    <name type="scientific">Massariosphaeria phaeospora</name>
    <dbReference type="NCBI Taxonomy" id="100035"/>
    <lineage>
        <taxon>Eukaryota</taxon>
        <taxon>Fungi</taxon>
        <taxon>Dikarya</taxon>
        <taxon>Ascomycota</taxon>
        <taxon>Pezizomycotina</taxon>
        <taxon>Dothideomycetes</taxon>
        <taxon>Pleosporomycetidae</taxon>
        <taxon>Pleosporales</taxon>
        <taxon>Pleosporales incertae sedis</taxon>
        <taxon>Massariosphaeria</taxon>
    </lineage>
</organism>
<comment type="similarity">
    <text evidence="1">Belongs to the TFP11/STIP family.</text>
</comment>
<proteinExistence type="inferred from homology"/>
<dbReference type="GO" id="GO:0000390">
    <property type="term" value="P:spliceosomal complex disassembly"/>
    <property type="evidence" value="ECO:0007669"/>
    <property type="project" value="InterPro"/>
</dbReference>
<dbReference type="InterPro" id="IPR022783">
    <property type="entry name" value="GCFC_dom"/>
</dbReference>
<evidence type="ECO:0000256" key="2">
    <source>
        <dbReference type="SAM" id="MobiDB-lite"/>
    </source>
</evidence>
<accession>A0A7C8MG47</accession>
<protein>
    <submittedName>
        <fullName evidence="4">GC-rich sequence DNA-binding factor-like protein-domain-containing protein</fullName>
    </submittedName>
</protein>
<keyword evidence="4" id="KW-0238">DNA-binding</keyword>
<evidence type="ECO:0000313" key="5">
    <source>
        <dbReference type="Proteomes" id="UP000481861"/>
    </source>
</evidence>
<dbReference type="GO" id="GO:0003677">
    <property type="term" value="F:DNA binding"/>
    <property type="evidence" value="ECO:0007669"/>
    <property type="project" value="UniProtKB-KW"/>
</dbReference>
<dbReference type="Pfam" id="PF07842">
    <property type="entry name" value="GCFC"/>
    <property type="match status" value="1"/>
</dbReference>
<feature type="domain" description="G-patch" evidence="3">
    <location>
        <begin position="34"/>
        <end position="80"/>
    </location>
</feature>
<dbReference type="Proteomes" id="UP000481861">
    <property type="component" value="Unassembled WGS sequence"/>
</dbReference>
<dbReference type="SMART" id="SM00443">
    <property type="entry name" value="G_patch"/>
    <property type="match status" value="1"/>
</dbReference>
<comment type="caution">
    <text evidence="4">The sequence shown here is derived from an EMBL/GenBank/DDBJ whole genome shotgun (WGS) entry which is preliminary data.</text>
</comment>
<gene>
    <name evidence="4" type="ORF">BDV95DRAFT_604696</name>
</gene>
<dbReference type="EMBL" id="JAADJZ010000006">
    <property type="protein sequence ID" value="KAF2874523.1"/>
    <property type="molecule type" value="Genomic_DNA"/>
</dbReference>
<reference evidence="4 5" key="1">
    <citation type="submission" date="2020-01" db="EMBL/GenBank/DDBJ databases">
        <authorList>
            <consortium name="DOE Joint Genome Institute"/>
            <person name="Haridas S."/>
            <person name="Albert R."/>
            <person name="Binder M."/>
            <person name="Bloem J."/>
            <person name="Labutti K."/>
            <person name="Salamov A."/>
            <person name="Andreopoulos B."/>
            <person name="Baker S.E."/>
            <person name="Barry K."/>
            <person name="Bills G."/>
            <person name="Bluhm B.H."/>
            <person name="Cannon C."/>
            <person name="Castanera R."/>
            <person name="Culley D.E."/>
            <person name="Daum C."/>
            <person name="Ezra D."/>
            <person name="Gonzalez J.B."/>
            <person name="Henrissat B."/>
            <person name="Kuo A."/>
            <person name="Liang C."/>
            <person name="Lipzen A."/>
            <person name="Lutzoni F."/>
            <person name="Magnuson J."/>
            <person name="Mondo S."/>
            <person name="Nolan M."/>
            <person name="Ohm R."/>
            <person name="Pangilinan J."/>
            <person name="Park H.-J.H."/>
            <person name="Ramirez L."/>
            <person name="Alfaro M."/>
            <person name="Sun H."/>
            <person name="Tritt A."/>
            <person name="Yoshinaga Y."/>
            <person name="Zwiers L.-H.L."/>
            <person name="Turgeon B.G."/>
            <person name="Goodwin S.B."/>
            <person name="Spatafora J.W."/>
            <person name="Crous P.W."/>
            <person name="Grigoriev I.V."/>
        </authorList>
    </citation>
    <scope>NUCLEOTIDE SEQUENCE [LARGE SCALE GENOMIC DNA]</scope>
    <source>
        <strain evidence="4 5">CBS 611.86</strain>
    </source>
</reference>
<keyword evidence="5" id="KW-1185">Reference proteome</keyword>